<name>A0A9E8HGG4_9ALTE</name>
<evidence type="ECO:0000313" key="4">
    <source>
        <dbReference type="Proteomes" id="UP001164472"/>
    </source>
</evidence>
<accession>A0A9E8HGG4</accession>
<sequence>MKNGQTTLKIVSLSLIAAVSSVSVFAVDLNYNPELDAPKSYQEQQLQPKAKQRLPGEQDPGNRINSTPILLNDSEQQSYRESEGGWTVKAPSISSDKDPVSADKRESVRMSEEQRWQEDGKNYDDNPLNKDNYRINVEAEYTF</sequence>
<reference evidence="3" key="1">
    <citation type="submission" date="2022-07" db="EMBL/GenBank/DDBJ databases">
        <title>Alkalimarinus sp. nov., isolated from gut of a Alitta virens.</title>
        <authorList>
            <person name="Yang A.I."/>
            <person name="Shin N.-R."/>
        </authorList>
    </citation>
    <scope>NUCLEOTIDE SEQUENCE</scope>
    <source>
        <strain evidence="3">FA028</strain>
    </source>
</reference>
<evidence type="ECO:0000313" key="3">
    <source>
        <dbReference type="EMBL" id="UZW73974.1"/>
    </source>
</evidence>
<dbReference type="AlphaFoldDB" id="A0A9E8HGG4"/>
<feature type="signal peptide" evidence="2">
    <location>
        <begin position="1"/>
        <end position="26"/>
    </location>
</feature>
<protein>
    <submittedName>
        <fullName evidence="3">Uncharacterized protein</fullName>
    </submittedName>
</protein>
<dbReference type="KEGG" id="asem:NNL22_13165"/>
<dbReference type="Proteomes" id="UP001164472">
    <property type="component" value="Chromosome"/>
</dbReference>
<feature type="chain" id="PRO_5039618589" evidence="2">
    <location>
        <begin position="27"/>
        <end position="143"/>
    </location>
</feature>
<feature type="compositionally biased region" description="Polar residues" evidence="1">
    <location>
        <begin position="63"/>
        <end position="77"/>
    </location>
</feature>
<evidence type="ECO:0000256" key="2">
    <source>
        <dbReference type="SAM" id="SignalP"/>
    </source>
</evidence>
<dbReference type="RefSeq" id="WP_251811435.1">
    <property type="nucleotide sequence ID" value="NZ_CP101527.1"/>
</dbReference>
<keyword evidence="4" id="KW-1185">Reference proteome</keyword>
<organism evidence="3 4">
    <name type="scientific">Alkalimarinus sediminis</name>
    <dbReference type="NCBI Taxonomy" id="1632866"/>
    <lineage>
        <taxon>Bacteria</taxon>
        <taxon>Pseudomonadati</taxon>
        <taxon>Pseudomonadota</taxon>
        <taxon>Gammaproteobacteria</taxon>
        <taxon>Alteromonadales</taxon>
        <taxon>Alteromonadaceae</taxon>
        <taxon>Alkalimarinus</taxon>
    </lineage>
</organism>
<dbReference type="EMBL" id="CP101527">
    <property type="protein sequence ID" value="UZW73974.1"/>
    <property type="molecule type" value="Genomic_DNA"/>
</dbReference>
<gene>
    <name evidence="3" type="ORF">NNL22_13165</name>
</gene>
<evidence type="ECO:0000256" key="1">
    <source>
        <dbReference type="SAM" id="MobiDB-lite"/>
    </source>
</evidence>
<feature type="region of interest" description="Disordered" evidence="1">
    <location>
        <begin position="38"/>
        <end position="129"/>
    </location>
</feature>
<feature type="compositionally biased region" description="Basic and acidic residues" evidence="1">
    <location>
        <begin position="95"/>
        <end position="129"/>
    </location>
</feature>
<proteinExistence type="predicted"/>
<keyword evidence="2" id="KW-0732">Signal</keyword>